<dbReference type="Gene3D" id="3.40.50.2300">
    <property type="match status" value="1"/>
</dbReference>
<dbReference type="AlphaFoldDB" id="A0A1P8QL86"/>
<dbReference type="OMA" id="HKRWRDE"/>
<reference evidence="2" key="1">
    <citation type="submission" date="2017-10" db="EMBL/GenBank/DDBJ databases">
        <authorList>
            <person name="Regsiter A."/>
            <person name="William W."/>
        </authorList>
    </citation>
    <scope>NUCLEOTIDE SEQUENCE [LARGE SCALE GENOMIC DNA]</scope>
</reference>
<gene>
    <name evidence="1" type="ORF">TK0001_0018</name>
</gene>
<dbReference type="EMBL" id="LT962688">
    <property type="protein sequence ID" value="SOR26620.1"/>
    <property type="molecule type" value="Genomic_DNA"/>
</dbReference>
<dbReference type="SUPFAM" id="SSF52172">
    <property type="entry name" value="CheY-like"/>
    <property type="match status" value="1"/>
</dbReference>
<accession>A0A1P8QL86</accession>
<proteinExistence type="predicted"/>
<dbReference type="RefSeq" id="WP_012605491.1">
    <property type="nucleotide sequence ID" value="NZ_CP019322.1"/>
</dbReference>
<name>A0A1P8QL86_METEX</name>
<protein>
    <submittedName>
        <fullName evidence="1">Uncharacterized protein</fullName>
    </submittedName>
</protein>
<organism evidence="1 2">
    <name type="scientific">Methylorubrum extorquens</name>
    <name type="common">Methylobacterium dichloromethanicum</name>
    <name type="synonym">Methylobacterium extorquens</name>
    <dbReference type="NCBI Taxonomy" id="408"/>
    <lineage>
        <taxon>Bacteria</taxon>
        <taxon>Pseudomonadati</taxon>
        <taxon>Pseudomonadota</taxon>
        <taxon>Alphaproteobacteria</taxon>
        <taxon>Hyphomicrobiales</taxon>
        <taxon>Methylobacteriaceae</taxon>
        <taxon>Methylorubrum</taxon>
    </lineage>
</organism>
<dbReference type="Proteomes" id="UP000233769">
    <property type="component" value="Chromosome tk0001"/>
</dbReference>
<evidence type="ECO:0000313" key="2">
    <source>
        <dbReference type="Proteomes" id="UP000233769"/>
    </source>
</evidence>
<dbReference type="InterPro" id="IPR011006">
    <property type="entry name" value="CheY-like_superfamily"/>
</dbReference>
<sequence>MMQRTQDREEVTIDLDPVRSDLQVGAVAAPRSCYGVQVLVAGRRKQWRDEINGQIRRAGYSAISVDSAVDALTVLVLGLPVDVLVTDAELHGALGLSELAAEARALRPNLGIVVACDSAVNDCADLVPADALLISSLGEEEAVASSVREAMAARAG</sequence>
<evidence type="ECO:0000313" key="1">
    <source>
        <dbReference type="EMBL" id="SOR26620.1"/>
    </source>
</evidence>
<dbReference type="GeneID" id="72987570"/>